<feature type="compositionally biased region" description="Basic residues" evidence="1">
    <location>
        <begin position="22"/>
        <end position="35"/>
    </location>
</feature>
<dbReference type="AlphaFoldDB" id="A0A183GNJ7"/>
<accession>A0A183GNJ7</accession>
<organism evidence="3 4">
    <name type="scientific">Heligmosomoides polygyrus</name>
    <name type="common">Parasitic roundworm</name>
    <dbReference type="NCBI Taxonomy" id="6339"/>
    <lineage>
        <taxon>Eukaryota</taxon>
        <taxon>Metazoa</taxon>
        <taxon>Ecdysozoa</taxon>
        <taxon>Nematoda</taxon>
        <taxon>Chromadorea</taxon>
        <taxon>Rhabditida</taxon>
        <taxon>Rhabditina</taxon>
        <taxon>Rhabditomorpha</taxon>
        <taxon>Strongyloidea</taxon>
        <taxon>Heligmosomidae</taxon>
        <taxon>Heligmosomoides</taxon>
    </lineage>
</organism>
<dbReference type="OrthoDB" id="10263597at2759"/>
<dbReference type="Proteomes" id="UP000050761">
    <property type="component" value="Unassembled WGS sequence"/>
</dbReference>
<dbReference type="WBParaSite" id="HPBE_0002426701-mRNA-1">
    <property type="protein sequence ID" value="HPBE_0002426701-mRNA-1"/>
    <property type="gene ID" value="HPBE_0002426701"/>
</dbReference>
<reference evidence="4" key="2">
    <citation type="submission" date="2019-09" db="UniProtKB">
        <authorList>
            <consortium name="WormBaseParasite"/>
        </authorList>
    </citation>
    <scope>IDENTIFICATION</scope>
</reference>
<evidence type="ECO:0000313" key="3">
    <source>
        <dbReference type="Proteomes" id="UP000050761"/>
    </source>
</evidence>
<proteinExistence type="predicted"/>
<gene>
    <name evidence="2" type="ORF">HPBE_LOCUS24266</name>
</gene>
<protein>
    <submittedName>
        <fullName evidence="4">Nucleolar protein 14</fullName>
    </submittedName>
</protein>
<keyword evidence="3" id="KW-1185">Reference proteome</keyword>
<feature type="region of interest" description="Disordered" evidence="1">
    <location>
        <begin position="14"/>
        <end position="35"/>
    </location>
</feature>
<sequence>MGFASASREVKLKMMKTSNTRKTTRKLNRMAKKKKISRKVIDELKDIKARRSKDSRKRAVNDCTRMVNGGVKKTVPKDYSVFLFVDTNMGFASASREVKLKMMKTSNTRKTTRKLNRMAKKKKISRKVIDELKDIKARRSKDSRKRAVNVEDDWVADRETQFDEEAEDGLPLDMLDADIDWENSAFAGVKRRHDQKLMADVAEVNDIEMKKRKFDGHLDDRFQEMLPIKLKDGTILRPTREKQMECSDAESEQPMEEQEEEKPENEDFSSLSATELLAKRKELLADFKQTISTYAHQLLTDPQENVSGAMFFSETLALGEISDRPAYCSVYLCPWEKISNFE</sequence>
<feature type="compositionally biased region" description="Acidic residues" evidence="1">
    <location>
        <begin position="247"/>
        <end position="267"/>
    </location>
</feature>
<reference evidence="2 3" key="1">
    <citation type="submission" date="2018-11" db="EMBL/GenBank/DDBJ databases">
        <authorList>
            <consortium name="Pathogen Informatics"/>
        </authorList>
    </citation>
    <scope>NUCLEOTIDE SEQUENCE [LARGE SCALE GENOMIC DNA]</scope>
</reference>
<accession>A0A3P8EGN8</accession>
<evidence type="ECO:0000313" key="4">
    <source>
        <dbReference type="WBParaSite" id="HPBE_0002426701-mRNA-1"/>
    </source>
</evidence>
<evidence type="ECO:0000313" key="2">
    <source>
        <dbReference type="EMBL" id="VDP43864.1"/>
    </source>
</evidence>
<dbReference type="EMBL" id="UZAH01036080">
    <property type="protein sequence ID" value="VDP43864.1"/>
    <property type="molecule type" value="Genomic_DNA"/>
</dbReference>
<name>A0A183GNJ7_HELPZ</name>
<feature type="compositionally biased region" description="Basic and acidic residues" evidence="1">
    <location>
        <begin position="233"/>
        <end position="245"/>
    </location>
</feature>
<feature type="region of interest" description="Disordered" evidence="1">
    <location>
        <begin position="233"/>
        <end position="270"/>
    </location>
</feature>
<evidence type="ECO:0000256" key="1">
    <source>
        <dbReference type="SAM" id="MobiDB-lite"/>
    </source>
</evidence>